<feature type="non-terminal residue" evidence="1">
    <location>
        <position position="74"/>
    </location>
</feature>
<comment type="caution">
    <text evidence="1">The sequence shown here is derived from an EMBL/GenBank/DDBJ whole genome shotgun (WGS) entry which is preliminary data.</text>
</comment>
<dbReference type="Proteomes" id="UP000789396">
    <property type="component" value="Unassembled WGS sequence"/>
</dbReference>
<name>A0A9N9J5G3_9GLOM</name>
<dbReference type="EMBL" id="CAJVPZ010042162">
    <property type="protein sequence ID" value="CAG8763253.1"/>
    <property type="molecule type" value="Genomic_DNA"/>
</dbReference>
<feature type="non-terminal residue" evidence="1">
    <location>
        <position position="1"/>
    </location>
</feature>
<dbReference type="AlphaFoldDB" id="A0A9N9J5G3"/>
<dbReference type="OrthoDB" id="686384at2759"/>
<organism evidence="1 2">
    <name type="scientific">Racocetra fulgida</name>
    <dbReference type="NCBI Taxonomy" id="60492"/>
    <lineage>
        <taxon>Eukaryota</taxon>
        <taxon>Fungi</taxon>
        <taxon>Fungi incertae sedis</taxon>
        <taxon>Mucoromycota</taxon>
        <taxon>Glomeromycotina</taxon>
        <taxon>Glomeromycetes</taxon>
        <taxon>Diversisporales</taxon>
        <taxon>Gigasporaceae</taxon>
        <taxon>Racocetra</taxon>
    </lineage>
</organism>
<gene>
    <name evidence="1" type="ORF">RFULGI_LOCUS14477</name>
</gene>
<proteinExistence type="predicted"/>
<reference evidence="1" key="1">
    <citation type="submission" date="2021-06" db="EMBL/GenBank/DDBJ databases">
        <authorList>
            <person name="Kallberg Y."/>
            <person name="Tangrot J."/>
            <person name="Rosling A."/>
        </authorList>
    </citation>
    <scope>NUCLEOTIDE SEQUENCE</scope>
    <source>
        <strain evidence="1">IN212</strain>
    </source>
</reference>
<keyword evidence="2" id="KW-1185">Reference proteome</keyword>
<accession>A0A9N9J5G3</accession>
<evidence type="ECO:0000313" key="1">
    <source>
        <dbReference type="EMBL" id="CAG8763253.1"/>
    </source>
</evidence>
<evidence type="ECO:0000313" key="2">
    <source>
        <dbReference type="Proteomes" id="UP000789396"/>
    </source>
</evidence>
<protein>
    <submittedName>
        <fullName evidence="1">10848_t:CDS:1</fullName>
    </submittedName>
</protein>
<sequence>NAFAEVAYLRLKKLVVMDKPASTTTMTNLIKVLAWSDGFEDILSKIEVFKGENVLNAISRIETDYVPEINNDYM</sequence>